<sequence>MIRSQNFWLVALFLSKFGDLNKANKSVPPQEVGGTLWKDAYQYFFNDLGEGRTTSSFEHSLKNARDAFDSHLKKSTRIGWKDLRGRAAILPKEALYVFKKYKNVERNDLWKEIQLSVLKTKNNNSLKTEQIASPSSKNPNWVRQELILALDLYFDLDQGQMHRSNEKVIALSDLLRKLSVHKHIPDIKKFRNPSGVARRLGNFKAMDSGYTGDGLSNSGKLAKIIFDEFRMHRGRLKEEAELIKQIANKAVEGKLAEPAVSYTSSKEQEFKYNYHKNLELNPLTFRVKKQSINNSELITCFLCKMNSQDVYGTLGSDLMELHYVGNIDETSLTSGFNPEDFILVCPNCHKLLDTYYAIITYDDLKNILSSK</sequence>
<dbReference type="REBASE" id="21782">
    <property type="entry name" value="PheORF931P"/>
</dbReference>
<evidence type="ECO:0000313" key="2">
    <source>
        <dbReference type="Proteomes" id="UP000000852"/>
    </source>
</evidence>
<dbReference type="AlphaFoldDB" id="C6Y2U2"/>
<proteinExistence type="predicted"/>
<protein>
    <submittedName>
        <fullName evidence="1">Restriction endonuclease</fullName>
    </submittedName>
</protein>
<dbReference type="eggNOG" id="COG3183">
    <property type="taxonomic scope" value="Bacteria"/>
</dbReference>
<dbReference type="KEGG" id="phe:Phep_0933"/>
<keyword evidence="1" id="KW-0540">Nuclease</keyword>
<dbReference type="Proteomes" id="UP000000852">
    <property type="component" value="Chromosome"/>
</dbReference>
<reference evidence="1 2" key="1">
    <citation type="journal article" date="2009" name="Stand. Genomic Sci.">
        <title>Complete genome sequence of Pedobacter heparinus type strain (HIM 762-3).</title>
        <authorList>
            <person name="Han C."/>
            <person name="Spring S."/>
            <person name="Lapidus A."/>
            <person name="Del Rio T.G."/>
            <person name="Tice H."/>
            <person name="Copeland A."/>
            <person name="Cheng J.F."/>
            <person name="Lucas S."/>
            <person name="Chen F."/>
            <person name="Nolan M."/>
            <person name="Bruce D."/>
            <person name="Goodwin L."/>
            <person name="Pitluck S."/>
            <person name="Ivanova N."/>
            <person name="Mavromatis K."/>
            <person name="Mikhailova N."/>
            <person name="Pati A."/>
            <person name="Chen A."/>
            <person name="Palaniappan K."/>
            <person name="Land M."/>
            <person name="Hauser L."/>
            <person name="Chang Y.J."/>
            <person name="Jeffries C.C."/>
            <person name="Saunders E."/>
            <person name="Chertkov O."/>
            <person name="Brettin T."/>
            <person name="Goker M."/>
            <person name="Rohde M."/>
            <person name="Bristow J."/>
            <person name="Eisen J.A."/>
            <person name="Markowitz V."/>
            <person name="Hugenholtz P."/>
            <person name="Kyrpides N.C."/>
            <person name="Klenk H.P."/>
            <person name="Detter J.C."/>
        </authorList>
    </citation>
    <scope>NUCLEOTIDE SEQUENCE [LARGE SCALE GENOMIC DNA]</scope>
    <source>
        <strain evidence="2">ATCC 13125 / DSM 2366 / CIP 104194 / JCM 7457 / NBRC 12017 / NCIMB 9290 / NRRL B-14731 / HIM 762-3</strain>
    </source>
</reference>
<name>C6Y2U2_PEDHD</name>
<organism evidence="1 2">
    <name type="scientific">Pedobacter heparinus (strain ATCC 13125 / DSM 2366 / CIP 104194 / JCM 7457 / NBRC 12017 / NCIMB 9290 / NRRL B-14731 / HIM 762-3)</name>
    <dbReference type="NCBI Taxonomy" id="485917"/>
    <lineage>
        <taxon>Bacteria</taxon>
        <taxon>Pseudomonadati</taxon>
        <taxon>Bacteroidota</taxon>
        <taxon>Sphingobacteriia</taxon>
        <taxon>Sphingobacteriales</taxon>
        <taxon>Sphingobacteriaceae</taxon>
        <taxon>Pedobacter</taxon>
    </lineage>
</organism>
<keyword evidence="2" id="KW-1185">Reference proteome</keyword>
<dbReference type="RefSeq" id="WP_012781099.1">
    <property type="nucleotide sequence ID" value="NC_013061.1"/>
</dbReference>
<keyword evidence="1" id="KW-0378">Hydrolase</keyword>
<dbReference type="EMBL" id="CP001681">
    <property type="protein sequence ID" value="ACU03155.1"/>
    <property type="molecule type" value="Genomic_DNA"/>
</dbReference>
<evidence type="ECO:0000313" key="1">
    <source>
        <dbReference type="EMBL" id="ACU03155.1"/>
    </source>
</evidence>
<dbReference type="STRING" id="485917.Phep_0933"/>
<gene>
    <name evidence="1" type="ordered locus">Phep_0933</name>
</gene>
<accession>C6Y2U2</accession>
<keyword evidence="1" id="KW-0255">Endonuclease</keyword>
<dbReference type="HOGENOM" id="CLU_745666_0_0_10"/>
<dbReference type="GO" id="GO:0004519">
    <property type="term" value="F:endonuclease activity"/>
    <property type="evidence" value="ECO:0007669"/>
    <property type="project" value="UniProtKB-KW"/>
</dbReference>
<dbReference type="OrthoDB" id="9779761at2"/>